<evidence type="ECO:0000313" key="1">
    <source>
        <dbReference type="EMBL" id="GFT68097.1"/>
    </source>
</evidence>
<reference evidence="1" key="1">
    <citation type="submission" date="2020-08" db="EMBL/GenBank/DDBJ databases">
        <title>Multicomponent nature underlies the extraordinary mechanical properties of spider dragline silk.</title>
        <authorList>
            <person name="Kono N."/>
            <person name="Nakamura H."/>
            <person name="Mori M."/>
            <person name="Yoshida Y."/>
            <person name="Ohtoshi R."/>
            <person name="Malay A.D."/>
            <person name="Moran D.A.P."/>
            <person name="Tomita M."/>
            <person name="Numata K."/>
            <person name="Arakawa K."/>
        </authorList>
    </citation>
    <scope>NUCLEOTIDE SEQUENCE</scope>
</reference>
<accession>A0A8X6U038</accession>
<dbReference type="Proteomes" id="UP000887013">
    <property type="component" value="Unassembled WGS sequence"/>
</dbReference>
<sequence length="156" mass="18180">MPRCTKGLEHIYLHFFNDTNKFTYTTATFLLVGGKNSIHVKLVQSKISIDYLRKKKQRSLSLHFLERILLHVFLLITEKGCRQNNVYFCSDSTTVLTWLRKEDSESAFVQNRVQEIRKLTPVKAQRSAWILESCRPTKYRLLLTTVVQLKMVGGSQ</sequence>
<evidence type="ECO:0000313" key="2">
    <source>
        <dbReference type="Proteomes" id="UP000887013"/>
    </source>
</evidence>
<comment type="caution">
    <text evidence="1">The sequence shown here is derived from an EMBL/GenBank/DDBJ whole genome shotgun (WGS) entry which is preliminary data.</text>
</comment>
<protein>
    <submittedName>
        <fullName evidence="1">Uncharacterized protein</fullName>
    </submittedName>
</protein>
<dbReference type="EMBL" id="BMAW01115883">
    <property type="protein sequence ID" value="GFT68097.1"/>
    <property type="molecule type" value="Genomic_DNA"/>
</dbReference>
<proteinExistence type="predicted"/>
<name>A0A8X6U038_NEPPI</name>
<organism evidence="1 2">
    <name type="scientific">Nephila pilipes</name>
    <name type="common">Giant wood spider</name>
    <name type="synonym">Nephila maculata</name>
    <dbReference type="NCBI Taxonomy" id="299642"/>
    <lineage>
        <taxon>Eukaryota</taxon>
        <taxon>Metazoa</taxon>
        <taxon>Ecdysozoa</taxon>
        <taxon>Arthropoda</taxon>
        <taxon>Chelicerata</taxon>
        <taxon>Arachnida</taxon>
        <taxon>Araneae</taxon>
        <taxon>Araneomorphae</taxon>
        <taxon>Entelegynae</taxon>
        <taxon>Araneoidea</taxon>
        <taxon>Nephilidae</taxon>
        <taxon>Nephila</taxon>
    </lineage>
</organism>
<gene>
    <name evidence="1" type="ORF">NPIL_408001</name>
</gene>
<keyword evidence="2" id="KW-1185">Reference proteome</keyword>
<dbReference type="AlphaFoldDB" id="A0A8X6U038"/>